<name>A0A2S5TI92_9GAMM</name>
<gene>
    <name evidence="7" type="ORF">C3942_08070</name>
</gene>
<dbReference type="PIRSF" id="PIRSF006276">
    <property type="entry name" value="UspA"/>
    <property type="match status" value="1"/>
</dbReference>
<keyword evidence="8" id="KW-1185">Reference proteome</keyword>
<accession>A0A2S5TI92</accession>
<keyword evidence="4 5" id="KW-0963">Cytoplasm</keyword>
<comment type="subunit">
    <text evidence="3">Homodimer.</text>
</comment>
<organism evidence="7 8">
    <name type="scientific">Solimonas fluminis</name>
    <dbReference type="NCBI Taxonomy" id="2086571"/>
    <lineage>
        <taxon>Bacteria</taxon>
        <taxon>Pseudomonadati</taxon>
        <taxon>Pseudomonadota</taxon>
        <taxon>Gammaproteobacteria</taxon>
        <taxon>Nevskiales</taxon>
        <taxon>Nevskiaceae</taxon>
        <taxon>Solimonas</taxon>
    </lineage>
</organism>
<protein>
    <recommendedName>
        <fullName evidence="5">Universal stress protein</fullName>
    </recommendedName>
</protein>
<dbReference type="Gene3D" id="3.40.50.620">
    <property type="entry name" value="HUPs"/>
    <property type="match status" value="1"/>
</dbReference>
<evidence type="ECO:0000256" key="1">
    <source>
        <dbReference type="ARBA" id="ARBA00004496"/>
    </source>
</evidence>
<evidence type="ECO:0000256" key="3">
    <source>
        <dbReference type="ARBA" id="ARBA00011738"/>
    </source>
</evidence>
<reference evidence="7 8" key="1">
    <citation type="submission" date="2018-02" db="EMBL/GenBank/DDBJ databases">
        <title>Genome sequencing of Solimonas sp. HR-BB.</title>
        <authorList>
            <person name="Lee Y."/>
            <person name="Jeon C.O."/>
        </authorList>
    </citation>
    <scope>NUCLEOTIDE SEQUENCE [LARGE SCALE GENOMIC DNA]</scope>
    <source>
        <strain evidence="7 8">HR-BB</strain>
    </source>
</reference>
<proteinExistence type="inferred from homology"/>
<dbReference type="RefSeq" id="WP_104229860.1">
    <property type="nucleotide sequence ID" value="NZ_PSNW01000003.1"/>
</dbReference>
<dbReference type="EMBL" id="PSNW01000003">
    <property type="protein sequence ID" value="PPE74703.1"/>
    <property type="molecule type" value="Genomic_DNA"/>
</dbReference>
<evidence type="ECO:0000313" key="7">
    <source>
        <dbReference type="EMBL" id="PPE74703.1"/>
    </source>
</evidence>
<dbReference type="GO" id="GO:0005737">
    <property type="term" value="C:cytoplasm"/>
    <property type="evidence" value="ECO:0007669"/>
    <property type="project" value="UniProtKB-SubCell"/>
</dbReference>
<evidence type="ECO:0000256" key="5">
    <source>
        <dbReference type="PIRNR" id="PIRNR006276"/>
    </source>
</evidence>
<comment type="caution">
    <text evidence="7">The sequence shown here is derived from an EMBL/GenBank/DDBJ whole genome shotgun (WGS) entry which is preliminary data.</text>
</comment>
<comment type="similarity">
    <text evidence="2 5">Belongs to the universal stress protein A family.</text>
</comment>
<evidence type="ECO:0000313" key="8">
    <source>
        <dbReference type="Proteomes" id="UP000238220"/>
    </source>
</evidence>
<dbReference type="InterPro" id="IPR006015">
    <property type="entry name" value="Universal_stress_UspA"/>
</dbReference>
<dbReference type="InterPro" id="IPR006016">
    <property type="entry name" value="UspA"/>
</dbReference>
<evidence type="ECO:0000256" key="4">
    <source>
        <dbReference type="ARBA" id="ARBA00022490"/>
    </source>
</evidence>
<dbReference type="SUPFAM" id="SSF52402">
    <property type="entry name" value="Adenine nucleotide alpha hydrolases-like"/>
    <property type="match status" value="1"/>
</dbReference>
<evidence type="ECO:0000256" key="2">
    <source>
        <dbReference type="ARBA" id="ARBA00008791"/>
    </source>
</evidence>
<comment type="subcellular location">
    <subcellularLocation>
        <location evidence="1 5">Cytoplasm</location>
    </subcellularLocation>
</comment>
<dbReference type="PANTHER" id="PTHR46268">
    <property type="entry name" value="STRESS RESPONSE PROTEIN NHAX"/>
    <property type="match status" value="1"/>
</dbReference>
<dbReference type="OrthoDB" id="9792500at2"/>
<dbReference type="InterPro" id="IPR014729">
    <property type="entry name" value="Rossmann-like_a/b/a_fold"/>
</dbReference>
<dbReference type="PRINTS" id="PR01438">
    <property type="entry name" value="UNVRSLSTRESS"/>
</dbReference>
<feature type="domain" description="UspA" evidence="6">
    <location>
        <begin position="4"/>
        <end position="141"/>
    </location>
</feature>
<dbReference type="AlphaFoldDB" id="A0A2S5TI92"/>
<sequence length="144" mass="16017">MASYQHILAAVDLDPLGERVLRRAQDMARLFGARLSVLHVVEFIPMDSGDALMIATPDLNRQLVEQAQQQAEELCVRCEVPKEQLLVQQGSASAEIKRLAKERAVDLIVIGHHPRRGLAALFSHTDEHVVQRAPCDVLAIRLPD</sequence>
<dbReference type="Pfam" id="PF00582">
    <property type="entry name" value="Usp"/>
    <property type="match status" value="1"/>
</dbReference>
<dbReference type="Proteomes" id="UP000238220">
    <property type="component" value="Unassembled WGS sequence"/>
</dbReference>
<dbReference type="PANTHER" id="PTHR46268:SF23">
    <property type="entry name" value="UNIVERSAL STRESS PROTEIN A-RELATED"/>
    <property type="match status" value="1"/>
</dbReference>
<evidence type="ECO:0000259" key="6">
    <source>
        <dbReference type="Pfam" id="PF00582"/>
    </source>
</evidence>